<evidence type="ECO:0000313" key="3">
    <source>
        <dbReference type="Proteomes" id="UP001338125"/>
    </source>
</evidence>
<comment type="caution">
    <text evidence="2">The sequence shown here is derived from an EMBL/GenBank/DDBJ whole genome shotgun (WGS) entry which is preliminary data.</text>
</comment>
<evidence type="ECO:0000256" key="1">
    <source>
        <dbReference type="SAM" id="MobiDB-lite"/>
    </source>
</evidence>
<reference evidence="2 3" key="1">
    <citation type="submission" date="2024-01" db="EMBL/GenBank/DDBJ databases">
        <title>Complete genome of Cladobotryum mycophilum ATHUM6906.</title>
        <authorList>
            <person name="Christinaki A.C."/>
            <person name="Myridakis A.I."/>
            <person name="Kouvelis V.N."/>
        </authorList>
    </citation>
    <scope>NUCLEOTIDE SEQUENCE [LARGE SCALE GENOMIC DNA]</scope>
    <source>
        <strain evidence="2 3">ATHUM6906</strain>
    </source>
</reference>
<keyword evidence="3" id="KW-1185">Reference proteome</keyword>
<organism evidence="2 3">
    <name type="scientific">Cladobotryum mycophilum</name>
    <dbReference type="NCBI Taxonomy" id="491253"/>
    <lineage>
        <taxon>Eukaryota</taxon>
        <taxon>Fungi</taxon>
        <taxon>Dikarya</taxon>
        <taxon>Ascomycota</taxon>
        <taxon>Pezizomycotina</taxon>
        <taxon>Sordariomycetes</taxon>
        <taxon>Hypocreomycetidae</taxon>
        <taxon>Hypocreales</taxon>
        <taxon>Hypocreaceae</taxon>
        <taxon>Cladobotryum</taxon>
    </lineage>
</organism>
<protein>
    <submittedName>
        <fullName evidence="2">Uncharacterized protein</fullName>
    </submittedName>
</protein>
<accession>A0ABR0S9Q7</accession>
<name>A0ABR0S9Q7_9HYPO</name>
<feature type="compositionally biased region" description="Polar residues" evidence="1">
    <location>
        <begin position="1"/>
        <end position="23"/>
    </location>
</feature>
<feature type="compositionally biased region" description="Polar residues" evidence="1">
    <location>
        <begin position="44"/>
        <end position="55"/>
    </location>
</feature>
<dbReference type="EMBL" id="JAVFKD010000015">
    <property type="protein sequence ID" value="KAK5988576.1"/>
    <property type="molecule type" value="Genomic_DNA"/>
</dbReference>
<feature type="compositionally biased region" description="Polar residues" evidence="1">
    <location>
        <begin position="65"/>
        <end position="75"/>
    </location>
</feature>
<evidence type="ECO:0000313" key="2">
    <source>
        <dbReference type="EMBL" id="KAK5988576.1"/>
    </source>
</evidence>
<proteinExistence type="predicted"/>
<dbReference type="Proteomes" id="UP001338125">
    <property type="component" value="Unassembled WGS sequence"/>
</dbReference>
<feature type="region of interest" description="Disordered" evidence="1">
    <location>
        <begin position="1"/>
        <end position="75"/>
    </location>
</feature>
<gene>
    <name evidence="2" type="ORF">PT974_10060</name>
</gene>
<sequence>MDRSGNSQGQASTGSNASTTWGIQNFLDESPAASPWHPAVINDMSRNNGTTNNSAPPADTDKSDVATQGSARGRC</sequence>